<keyword evidence="3" id="KW-0285">Flavoprotein</keyword>
<dbReference type="InterPro" id="IPR007867">
    <property type="entry name" value="GMC_OxRtase_C"/>
</dbReference>
<dbReference type="PANTHER" id="PTHR42784:SF1">
    <property type="entry name" value="PYRANOSE 2-OXIDASE"/>
    <property type="match status" value="1"/>
</dbReference>
<evidence type="ECO:0000256" key="4">
    <source>
        <dbReference type="ARBA" id="ARBA00022827"/>
    </source>
</evidence>
<evidence type="ECO:0000313" key="7">
    <source>
        <dbReference type="EMBL" id="KRR27884.1"/>
    </source>
</evidence>
<sequence length="485" mass="53884">MIFDFNEAWTRVSEGNYDACVCGAGPAGITIARKLASRGRKVLLLEGGGLEYSDQSQHLYDGKSIGRQYWFVESGRLRYFGGTSNHWSGRCSVFDPIDFEAREYFGMPGWPISYDQVIKGMEEAQEIVDIGGKDLSPFDDARFASRLFRQSGFALSPPTRFAEKYDAEIRTSERIDLFYNANLTDVKLTDSLSRVRGLVVENFNGQKLEVSAPRYVVALGAIENARMLLNANRQIPKGIGNGKGWVGRCFMEHLNVPIGRFIVTDTKFWRKEASLSPTVEFLRQHNIGNGIVTFGPNSSPQSYGRLRVLKQFARETGCALPRMAEIMRQVVDFDCPGDGLVTSLIEQSPNPDSRVTLANDTDKFGLRRIQLNWNVNERDKKTIRLLAIKTAEEMAKLDLARVQLAPFITNPSLDIEVGAHAHHMGTTRMATAPEFGVVNENCQVFGVDNLYIAGSSVFPTGGGCNPTLTIVKLALRLAEFLASLD</sequence>
<proteinExistence type="inferred from homology"/>
<evidence type="ECO:0000256" key="2">
    <source>
        <dbReference type="ARBA" id="ARBA00010790"/>
    </source>
</evidence>
<dbReference type="InterPro" id="IPR051473">
    <property type="entry name" value="P2Ox-like"/>
</dbReference>
<keyword evidence="5" id="KW-0560">Oxidoreductase</keyword>
<evidence type="ECO:0000259" key="6">
    <source>
        <dbReference type="Pfam" id="PF05199"/>
    </source>
</evidence>
<comment type="similarity">
    <text evidence="2">Belongs to the GMC oxidoreductase family.</text>
</comment>
<dbReference type="GO" id="GO:0016614">
    <property type="term" value="F:oxidoreductase activity, acting on CH-OH group of donors"/>
    <property type="evidence" value="ECO:0007669"/>
    <property type="project" value="InterPro"/>
</dbReference>
<dbReference type="PANTHER" id="PTHR42784">
    <property type="entry name" value="PYRANOSE 2-OXIDASE"/>
    <property type="match status" value="1"/>
</dbReference>
<reference evidence="7 8" key="1">
    <citation type="submission" date="2014-03" db="EMBL/GenBank/DDBJ databases">
        <title>Bradyrhizobium valentinum sp. nov., isolated from effective nodules of Lupinus mariae-josephae, a lupine endemic of basic-lime soils in Eastern Spain.</title>
        <authorList>
            <person name="Duran D."/>
            <person name="Rey L."/>
            <person name="Navarro A."/>
            <person name="Busquets A."/>
            <person name="Imperial J."/>
            <person name="Ruiz-Argueso T."/>
        </authorList>
    </citation>
    <scope>NUCLEOTIDE SEQUENCE [LARGE SCALE GENOMIC DNA]</scope>
    <source>
        <strain evidence="7 8">CCBAU 23086</strain>
    </source>
</reference>
<keyword evidence="4" id="KW-0274">FAD</keyword>
<dbReference type="RefSeq" id="WP_057856284.1">
    <property type="nucleotide sequence ID" value="NZ_LLYB01000034.1"/>
</dbReference>
<evidence type="ECO:0000313" key="8">
    <source>
        <dbReference type="Proteomes" id="UP000051660"/>
    </source>
</evidence>
<dbReference type="SUPFAM" id="SSF51905">
    <property type="entry name" value="FAD/NAD(P)-binding domain"/>
    <property type="match status" value="1"/>
</dbReference>
<name>A0A0R3N799_9BRAD</name>
<dbReference type="InterPro" id="IPR036188">
    <property type="entry name" value="FAD/NAD-bd_sf"/>
</dbReference>
<evidence type="ECO:0000256" key="3">
    <source>
        <dbReference type="ARBA" id="ARBA00022630"/>
    </source>
</evidence>
<dbReference type="Gene3D" id="3.50.50.60">
    <property type="entry name" value="FAD/NAD(P)-binding domain"/>
    <property type="match status" value="2"/>
</dbReference>
<organism evidence="7 8">
    <name type="scientific">Bradyrhizobium lablabi</name>
    <dbReference type="NCBI Taxonomy" id="722472"/>
    <lineage>
        <taxon>Bacteria</taxon>
        <taxon>Pseudomonadati</taxon>
        <taxon>Pseudomonadota</taxon>
        <taxon>Alphaproteobacteria</taxon>
        <taxon>Hyphomicrobiales</taxon>
        <taxon>Nitrobacteraceae</taxon>
        <taxon>Bradyrhizobium</taxon>
    </lineage>
</organism>
<comment type="cofactor">
    <cofactor evidence="1">
        <name>FAD</name>
        <dbReference type="ChEBI" id="CHEBI:57692"/>
    </cofactor>
</comment>
<dbReference type="AlphaFoldDB" id="A0A0R3N799"/>
<comment type="caution">
    <text evidence="7">The sequence shown here is derived from an EMBL/GenBank/DDBJ whole genome shotgun (WGS) entry which is preliminary data.</text>
</comment>
<dbReference type="EMBL" id="LLYB01000034">
    <property type="protein sequence ID" value="KRR27884.1"/>
    <property type="molecule type" value="Genomic_DNA"/>
</dbReference>
<dbReference type="OrthoDB" id="9798604at2"/>
<dbReference type="Pfam" id="PF05199">
    <property type="entry name" value="GMC_oxred_C"/>
    <property type="match status" value="1"/>
</dbReference>
<gene>
    <name evidence="7" type="ORF">CQ14_08585</name>
</gene>
<protein>
    <recommendedName>
        <fullName evidence="6">Glucose-methanol-choline oxidoreductase C-terminal domain-containing protein</fullName>
    </recommendedName>
</protein>
<accession>A0A0R3N799</accession>
<dbReference type="Proteomes" id="UP000051660">
    <property type="component" value="Unassembled WGS sequence"/>
</dbReference>
<evidence type="ECO:0000256" key="1">
    <source>
        <dbReference type="ARBA" id="ARBA00001974"/>
    </source>
</evidence>
<feature type="domain" description="Glucose-methanol-choline oxidoreductase C-terminal" evidence="6">
    <location>
        <begin position="349"/>
        <end position="474"/>
    </location>
</feature>
<evidence type="ECO:0000256" key="5">
    <source>
        <dbReference type="ARBA" id="ARBA00023002"/>
    </source>
</evidence>